<dbReference type="GeneID" id="18824862"/>
<name>K5VPS5_AGABU</name>
<gene>
    <name evidence="1" type="ORF">AGABI1DRAFT_115803</name>
</gene>
<dbReference type="RefSeq" id="XP_007332915.1">
    <property type="nucleotide sequence ID" value="XM_007332853.1"/>
</dbReference>
<dbReference type="KEGG" id="abp:AGABI1DRAFT115803"/>
<dbReference type="Proteomes" id="UP000008493">
    <property type="component" value="Unassembled WGS sequence"/>
</dbReference>
<dbReference type="InParanoid" id="K5VPS5"/>
<reference evidence="2" key="1">
    <citation type="journal article" date="2012" name="Proc. Natl. Acad. Sci. U.S.A.">
        <title>Genome sequence of the button mushroom Agaricus bisporus reveals mechanisms governing adaptation to a humic-rich ecological niche.</title>
        <authorList>
            <person name="Morin E."/>
            <person name="Kohler A."/>
            <person name="Baker A.R."/>
            <person name="Foulongne-Oriol M."/>
            <person name="Lombard V."/>
            <person name="Nagy L.G."/>
            <person name="Ohm R.A."/>
            <person name="Patyshakuliyeva A."/>
            <person name="Brun A."/>
            <person name="Aerts A.L."/>
            <person name="Bailey A.M."/>
            <person name="Billette C."/>
            <person name="Coutinho P.M."/>
            <person name="Deakin G."/>
            <person name="Doddapaneni H."/>
            <person name="Floudas D."/>
            <person name="Grimwood J."/>
            <person name="Hilden K."/>
            <person name="Kuees U."/>
            <person name="LaButti K.M."/>
            <person name="Lapidus A."/>
            <person name="Lindquist E.A."/>
            <person name="Lucas S.M."/>
            <person name="Murat C."/>
            <person name="Riley R.W."/>
            <person name="Salamov A.A."/>
            <person name="Schmutz J."/>
            <person name="Subramanian V."/>
            <person name="Woesten H.A.B."/>
            <person name="Xu J."/>
            <person name="Eastwood D.C."/>
            <person name="Foster G.D."/>
            <person name="Sonnenberg A.S."/>
            <person name="Cullen D."/>
            <person name="de Vries R.P."/>
            <person name="Lundell T."/>
            <person name="Hibbett D.S."/>
            <person name="Henrissat B."/>
            <person name="Burton K.S."/>
            <person name="Kerrigan R.W."/>
            <person name="Challen M.P."/>
            <person name="Grigoriev I.V."/>
            <person name="Martin F."/>
        </authorList>
    </citation>
    <scope>NUCLEOTIDE SEQUENCE [LARGE SCALE GENOMIC DNA]</scope>
    <source>
        <strain evidence="2">JB137-S8 / ATCC MYA-4627 / FGSC 10392</strain>
    </source>
</reference>
<protein>
    <submittedName>
        <fullName evidence="1">Uncharacterized protein</fullName>
    </submittedName>
</protein>
<accession>K5VPS5</accession>
<dbReference type="OMA" id="VAWIPHD"/>
<keyword evidence="2" id="KW-1185">Reference proteome</keyword>
<dbReference type="AlphaFoldDB" id="K5VPS5"/>
<evidence type="ECO:0000313" key="2">
    <source>
        <dbReference type="Proteomes" id="UP000008493"/>
    </source>
</evidence>
<feature type="non-terminal residue" evidence="1">
    <location>
        <position position="234"/>
    </location>
</feature>
<evidence type="ECO:0000313" key="1">
    <source>
        <dbReference type="EMBL" id="EKM76474.1"/>
    </source>
</evidence>
<dbReference type="HOGENOM" id="CLU_1187425_0_0_1"/>
<organism evidence="1 2">
    <name type="scientific">Agaricus bisporus var. burnettii (strain JB137-S8 / ATCC MYA-4627 / FGSC 10392)</name>
    <name type="common">White button mushroom</name>
    <dbReference type="NCBI Taxonomy" id="597362"/>
    <lineage>
        <taxon>Eukaryota</taxon>
        <taxon>Fungi</taxon>
        <taxon>Dikarya</taxon>
        <taxon>Basidiomycota</taxon>
        <taxon>Agaricomycotina</taxon>
        <taxon>Agaricomycetes</taxon>
        <taxon>Agaricomycetidae</taxon>
        <taxon>Agaricales</taxon>
        <taxon>Agaricineae</taxon>
        <taxon>Agaricaceae</taxon>
        <taxon>Agaricus</taxon>
    </lineage>
</organism>
<dbReference type="EMBL" id="JH971402">
    <property type="protein sequence ID" value="EKM76474.1"/>
    <property type="molecule type" value="Genomic_DNA"/>
</dbReference>
<proteinExistence type="predicted"/>
<sequence length="234" mass="26201">MGNSLEGIRGQYFYQLPYITRTGGMAPRTPGPPDHSTELYILNYENGSSAANEVTLVDFYQHFYNTLRFNILPDGRIVVCGANKVVIYPDPLPIASNESKTLASSHVLEIPGFPMVKGFLNMSKWYFGQESSIAVFGNAPRQMVVAWIPHDGAPPMNRTIEKYMPTFAGRSILGLFLGVTMITPSRISLLSYPWGEFQSEVGVKSRKINVKRDPDDDTYDVDKGSCRDIEIRCF</sequence>